<reference evidence="1" key="1">
    <citation type="submission" date="2015-07" db="EMBL/GenBank/DDBJ databases">
        <title>MeaNS - Measles Nucleotide Surveillance Program.</title>
        <authorList>
            <person name="Tran T."/>
            <person name="Druce J."/>
        </authorList>
    </citation>
    <scope>NUCLEOTIDE SEQUENCE</scope>
    <source>
        <strain evidence="1">UCB-OBI-ISO-001</strain>
        <tissue evidence="1">Gonad</tissue>
    </source>
</reference>
<evidence type="ECO:0000313" key="1">
    <source>
        <dbReference type="EMBL" id="KOF85393.1"/>
    </source>
</evidence>
<dbReference type="EMBL" id="KQ418904">
    <property type="protein sequence ID" value="KOF85393.1"/>
    <property type="molecule type" value="Genomic_DNA"/>
</dbReference>
<proteinExistence type="predicted"/>
<dbReference type="AlphaFoldDB" id="A0A0L8H7X6"/>
<organism evidence="1">
    <name type="scientific">Octopus bimaculoides</name>
    <name type="common">California two-spotted octopus</name>
    <dbReference type="NCBI Taxonomy" id="37653"/>
    <lineage>
        <taxon>Eukaryota</taxon>
        <taxon>Metazoa</taxon>
        <taxon>Spiralia</taxon>
        <taxon>Lophotrochozoa</taxon>
        <taxon>Mollusca</taxon>
        <taxon>Cephalopoda</taxon>
        <taxon>Coleoidea</taxon>
        <taxon>Octopodiformes</taxon>
        <taxon>Octopoda</taxon>
        <taxon>Incirrata</taxon>
        <taxon>Octopodidae</taxon>
        <taxon>Octopus</taxon>
    </lineage>
</organism>
<accession>A0A0L8H7X6</accession>
<sequence>MASKISGDNSLLSGYLKRNSLFITICWFEIDRTIFGLASGLFRENIHSIWITRDSARQTSDTHLHATS</sequence>
<protein>
    <submittedName>
        <fullName evidence="1">Uncharacterized protein</fullName>
    </submittedName>
</protein>
<name>A0A0L8H7X6_OCTBM</name>
<gene>
    <name evidence="1" type="ORF">OCBIM_22020396mg</name>
</gene>